<organism evidence="2 3">
    <name type="scientific">Thraustotheca clavata</name>
    <dbReference type="NCBI Taxonomy" id="74557"/>
    <lineage>
        <taxon>Eukaryota</taxon>
        <taxon>Sar</taxon>
        <taxon>Stramenopiles</taxon>
        <taxon>Oomycota</taxon>
        <taxon>Saprolegniomycetes</taxon>
        <taxon>Saprolegniales</taxon>
        <taxon>Achlyaceae</taxon>
        <taxon>Thraustotheca</taxon>
    </lineage>
</organism>
<keyword evidence="1" id="KW-1133">Transmembrane helix</keyword>
<gene>
    <name evidence="2" type="ORF">THRCLA_05931</name>
</gene>
<keyword evidence="1" id="KW-0812">Transmembrane</keyword>
<evidence type="ECO:0000313" key="3">
    <source>
        <dbReference type="Proteomes" id="UP000243217"/>
    </source>
</evidence>
<reference evidence="2 3" key="1">
    <citation type="journal article" date="2014" name="Genome Biol. Evol.">
        <title>The secreted proteins of Achlya hypogyna and Thraustotheca clavata identify the ancestral oomycete secretome and reveal gene acquisitions by horizontal gene transfer.</title>
        <authorList>
            <person name="Misner I."/>
            <person name="Blouin N."/>
            <person name="Leonard G."/>
            <person name="Richards T.A."/>
            <person name="Lane C.E."/>
        </authorList>
    </citation>
    <scope>NUCLEOTIDE SEQUENCE [LARGE SCALE GENOMIC DNA]</scope>
    <source>
        <strain evidence="2 3">ATCC 34112</strain>
    </source>
</reference>
<feature type="transmembrane region" description="Helical" evidence="1">
    <location>
        <begin position="59"/>
        <end position="87"/>
    </location>
</feature>
<keyword evidence="1" id="KW-0472">Membrane</keyword>
<sequence length="103" mass="11782">MENTRSMRRVLNTEKTFVTGKEEKQYVEVTMKVEGISFRLTQQQLAQRETKFDILLEKVVLGGVPVSAIKLIFVILTFLGLMLVFVYPKVNDLLHQPNAAKNV</sequence>
<evidence type="ECO:0000256" key="1">
    <source>
        <dbReference type="SAM" id="Phobius"/>
    </source>
</evidence>
<comment type="caution">
    <text evidence="2">The sequence shown here is derived from an EMBL/GenBank/DDBJ whole genome shotgun (WGS) entry which is preliminary data.</text>
</comment>
<dbReference type="AlphaFoldDB" id="A0A1V9ZRX0"/>
<name>A0A1V9ZRX0_9STRA</name>
<proteinExistence type="predicted"/>
<keyword evidence="3" id="KW-1185">Reference proteome</keyword>
<evidence type="ECO:0000313" key="2">
    <source>
        <dbReference type="EMBL" id="OQS00530.1"/>
    </source>
</evidence>
<evidence type="ECO:0008006" key="4">
    <source>
        <dbReference type="Google" id="ProtNLM"/>
    </source>
</evidence>
<dbReference type="OrthoDB" id="3360032at2759"/>
<accession>A0A1V9ZRX0</accession>
<protein>
    <recommendedName>
        <fullName evidence="4">Transmembrane protein</fullName>
    </recommendedName>
</protein>
<dbReference type="Proteomes" id="UP000243217">
    <property type="component" value="Unassembled WGS sequence"/>
</dbReference>
<dbReference type="EMBL" id="JNBS01001697">
    <property type="protein sequence ID" value="OQS00530.1"/>
    <property type="molecule type" value="Genomic_DNA"/>
</dbReference>